<dbReference type="Gene3D" id="2.40.128.110">
    <property type="entry name" value="Lipid/polyisoprenoid-binding, YceI-like"/>
    <property type="match status" value="1"/>
</dbReference>
<feature type="domain" description="Lipid/polyisoprenoid-binding YceI-like" evidence="2">
    <location>
        <begin position="24"/>
        <end position="184"/>
    </location>
</feature>
<dbReference type="RefSeq" id="WP_155585224.1">
    <property type="nucleotide sequence ID" value="NZ_JBHSTH010000022.1"/>
</dbReference>
<gene>
    <name evidence="3" type="ORF">GNF76_22230</name>
</gene>
<sequence length="186" mass="20091">MNRRFLPSAALVTLFALCSAQAVEYTYVNPAASTISFTYDQMGQQVYGTFSQYEAALDFDTQNPAASHAVLKIQLASIDAGSRDANTELTKPGWFDMATFPVGTFESTRVTDLGGNLYLFTGNLTLKGQTRPVDVQVALKEQGGIGVFDGELVLMRGDFNIGAGEWADSAVSNAITIKFKIVAPQR</sequence>
<feature type="signal peptide" evidence="1">
    <location>
        <begin position="1"/>
        <end position="22"/>
    </location>
</feature>
<dbReference type="SMART" id="SM00867">
    <property type="entry name" value="YceI"/>
    <property type="match status" value="1"/>
</dbReference>
<feature type="chain" id="PRO_5026127525" evidence="1">
    <location>
        <begin position="23"/>
        <end position="186"/>
    </location>
</feature>
<evidence type="ECO:0000256" key="1">
    <source>
        <dbReference type="SAM" id="SignalP"/>
    </source>
</evidence>
<dbReference type="SUPFAM" id="SSF101874">
    <property type="entry name" value="YceI-like"/>
    <property type="match status" value="1"/>
</dbReference>
<proteinExistence type="predicted"/>
<protein>
    <submittedName>
        <fullName evidence="3">Polyisoprenoid-binding protein</fullName>
    </submittedName>
</protein>
<dbReference type="OrthoDB" id="1247465at2"/>
<dbReference type="PANTHER" id="PTHR34406">
    <property type="entry name" value="PROTEIN YCEI"/>
    <property type="match status" value="1"/>
</dbReference>
<dbReference type="InterPro" id="IPR036761">
    <property type="entry name" value="TTHA0802/YceI-like_sf"/>
</dbReference>
<dbReference type="EMBL" id="WNNK01000021">
    <property type="protein sequence ID" value="MUF07074.1"/>
    <property type="molecule type" value="Genomic_DNA"/>
</dbReference>
<dbReference type="Pfam" id="PF04264">
    <property type="entry name" value="YceI"/>
    <property type="match status" value="1"/>
</dbReference>
<reference evidence="3 4" key="1">
    <citation type="submission" date="2019-11" db="EMBL/GenBank/DDBJ databases">
        <title>Pseudomonas karstica sp. nov. and Pseudomonas spelaei sp. nov. from karst caves.</title>
        <authorList>
            <person name="Zeman M."/>
        </authorList>
    </citation>
    <scope>NUCLEOTIDE SEQUENCE [LARGE SCALE GENOMIC DNA]</scope>
    <source>
        <strain evidence="3 4">CCM 7893</strain>
    </source>
</reference>
<name>A0A6I3WGT6_9PSED</name>
<dbReference type="Proteomes" id="UP000438196">
    <property type="component" value="Unassembled WGS sequence"/>
</dbReference>
<keyword evidence="4" id="KW-1185">Reference proteome</keyword>
<comment type="caution">
    <text evidence="3">The sequence shown here is derived from an EMBL/GenBank/DDBJ whole genome shotgun (WGS) entry which is preliminary data.</text>
</comment>
<dbReference type="AlphaFoldDB" id="A0A6I3WGT6"/>
<dbReference type="InterPro" id="IPR007372">
    <property type="entry name" value="Lipid/polyisoprenoid-bd_YceI"/>
</dbReference>
<evidence type="ECO:0000313" key="4">
    <source>
        <dbReference type="Proteomes" id="UP000438196"/>
    </source>
</evidence>
<keyword evidence="1" id="KW-0732">Signal</keyword>
<organism evidence="3 4">
    <name type="scientific">Pseudomonas spelaei</name>
    <dbReference type="NCBI Taxonomy" id="1055469"/>
    <lineage>
        <taxon>Bacteria</taxon>
        <taxon>Pseudomonadati</taxon>
        <taxon>Pseudomonadota</taxon>
        <taxon>Gammaproteobacteria</taxon>
        <taxon>Pseudomonadales</taxon>
        <taxon>Pseudomonadaceae</taxon>
        <taxon>Pseudomonas</taxon>
    </lineage>
</organism>
<dbReference type="PANTHER" id="PTHR34406:SF1">
    <property type="entry name" value="PROTEIN YCEI"/>
    <property type="match status" value="1"/>
</dbReference>
<evidence type="ECO:0000259" key="2">
    <source>
        <dbReference type="SMART" id="SM00867"/>
    </source>
</evidence>
<evidence type="ECO:0000313" key="3">
    <source>
        <dbReference type="EMBL" id="MUF07074.1"/>
    </source>
</evidence>
<accession>A0A6I3WGT6</accession>